<evidence type="ECO:0000313" key="9">
    <source>
        <dbReference type="EMBL" id="RGB77107.1"/>
    </source>
</evidence>
<keyword evidence="2" id="KW-0662">Pyridine nucleotide biosynthesis</keyword>
<dbReference type="Pfam" id="PF00857">
    <property type="entry name" value="Isochorismatase"/>
    <property type="match status" value="1"/>
</dbReference>
<evidence type="ECO:0000259" key="8">
    <source>
        <dbReference type="Pfam" id="PF00857"/>
    </source>
</evidence>
<dbReference type="InterPro" id="IPR052347">
    <property type="entry name" value="Isochorismatase_Nicotinamidase"/>
</dbReference>
<evidence type="ECO:0000256" key="4">
    <source>
        <dbReference type="ARBA" id="ARBA00022801"/>
    </source>
</evidence>
<comment type="similarity">
    <text evidence="1">Belongs to the isochorismatase family.</text>
</comment>
<evidence type="ECO:0000256" key="5">
    <source>
        <dbReference type="ARBA" id="ARBA00037900"/>
    </source>
</evidence>
<dbReference type="GO" id="GO:0046872">
    <property type="term" value="F:metal ion binding"/>
    <property type="evidence" value="ECO:0007669"/>
    <property type="project" value="UniProtKB-KW"/>
</dbReference>
<evidence type="ECO:0000256" key="1">
    <source>
        <dbReference type="ARBA" id="ARBA00006336"/>
    </source>
</evidence>
<keyword evidence="10" id="KW-1185">Reference proteome</keyword>
<reference evidence="9 10" key="1">
    <citation type="submission" date="2018-08" db="EMBL/GenBank/DDBJ databases">
        <title>A genome reference for cultivated species of the human gut microbiota.</title>
        <authorList>
            <person name="Zou Y."/>
            <person name="Xue W."/>
            <person name="Luo G."/>
        </authorList>
    </citation>
    <scope>NUCLEOTIDE SEQUENCE [LARGE SCALE GENOMIC DNA]</scope>
    <source>
        <strain evidence="9 10">OF01-3</strain>
    </source>
</reference>
<name>A0A3E2TJG8_9FIRM</name>
<dbReference type="PANTHER" id="PTHR11080">
    <property type="entry name" value="PYRAZINAMIDASE/NICOTINAMIDASE"/>
    <property type="match status" value="1"/>
</dbReference>
<evidence type="ECO:0000256" key="3">
    <source>
        <dbReference type="ARBA" id="ARBA00022723"/>
    </source>
</evidence>
<dbReference type="Gene3D" id="3.40.50.850">
    <property type="entry name" value="Isochorismatase-like"/>
    <property type="match status" value="1"/>
</dbReference>
<evidence type="ECO:0000256" key="7">
    <source>
        <dbReference type="ARBA" id="ARBA00043224"/>
    </source>
</evidence>
<feature type="domain" description="Isochorismatase-like" evidence="8">
    <location>
        <begin position="3"/>
        <end position="162"/>
    </location>
</feature>
<accession>A0A3E2TJG8</accession>
<dbReference type="PANTHER" id="PTHR11080:SF2">
    <property type="entry name" value="LD05707P"/>
    <property type="match status" value="1"/>
</dbReference>
<dbReference type="GO" id="GO:0019363">
    <property type="term" value="P:pyridine nucleotide biosynthetic process"/>
    <property type="evidence" value="ECO:0007669"/>
    <property type="project" value="UniProtKB-KW"/>
</dbReference>
<dbReference type="GO" id="GO:0008936">
    <property type="term" value="F:nicotinamidase activity"/>
    <property type="evidence" value="ECO:0007669"/>
    <property type="project" value="UniProtKB-EC"/>
</dbReference>
<evidence type="ECO:0000256" key="6">
    <source>
        <dbReference type="ARBA" id="ARBA00039017"/>
    </source>
</evidence>
<dbReference type="OrthoDB" id="9796485at2"/>
<keyword evidence="3" id="KW-0479">Metal-binding</keyword>
<comment type="pathway">
    <text evidence="5">Cofactor biosynthesis; nicotinate biosynthesis; nicotinate from nicotinamide: step 1/1.</text>
</comment>
<dbReference type="CDD" id="cd00431">
    <property type="entry name" value="cysteine_hydrolases"/>
    <property type="match status" value="1"/>
</dbReference>
<dbReference type="Proteomes" id="UP000261011">
    <property type="component" value="Unassembled WGS sequence"/>
</dbReference>
<dbReference type="InterPro" id="IPR000868">
    <property type="entry name" value="Isochorismatase-like_dom"/>
</dbReference>
<proteinExistence type="inferred from homology"/>
<sequence length="168" mass="18943">MEVLVIIDLQNDFIDGTLGNTGNDQIIEPIENLIEDFDGEVIFTRDTHNEDYLNTLEGKNLPVTHCIKDTYGWQIRIDTKGYKIFDKNTFGSYDLVSYLKNLDEREKIEKISFVGICTDICVISNAILVRNALPNTPINVISSMCKGTSDANHRLALEAMKSVQINIV</sequence>
<dbReference type="RefSeq" id="WP_117520760.1">
    <property type="nucleotide sequence ID" value="NZ_AP031484.1"/>
</dbReference>
<dbReference type="SUPFAM" id="SSF52499">
    <property type="entry name" value="Isochorismatase-like hydrolases"/>
    <property type="match status" value="1"/>
</dbReference>
<comment type="caution">
    <text evidence="9">The sequence shown here is derived from an EMBL/GenBank/DDBJ whole genome shotgun (WGS) entry which is preliminary data.</text>
</comment>
<dbReference type="EC" id="3.5.1.19" evidence="6"/>
<gene>
    <name evidence="9" type="ORF">DXA39_02455</name>
</gene>
<protein>
    <recommendedName>
        <fullName evidence="6">nicotinamidase</fullName>
        <ecNumber evidence="6">3.5.1.19</ecNumber>
    </recommendedName>
    <alternativeName>
        <fullName evidence="7">Nicotinamide deamidase</fullName>
    </alternativeName>
</protein>
<keyword evidence="4 9" id="KW-0378">Hydrolase</keyword>
<dbReference type="InterPro" id="IPR036380">
    <property type="entry name" value="Isochorismatase-like_sf"/>
</dbReference>
<evidence type="ECO:0000256" key="2">
    <source>
        <dbReference type="ARBA" id="ARBA00022642"/>
    </source>
</evidence>
<organism evidence="9 10">
    <name type="scientific">Anaerococcus nagyae</name>
    <dbReference type="NCBI Taxonomy" id="1755241"/>
    <lineage>
        <taxon>Bacteria</taxon>
        <taxon>Bacillati</taxon>
        <taxon>Bacillota</taxon>
        <taxon>Tissierellia</taxon>
        <taxon>Tissierellales</taxon>
        <taxon>Peptoniphilaceae</taxon>
        <taxon>Anaerococcus</taxon>
    </lineage>
</organism>
<dbReference type="AlphaFoldDB" id="A0A3E2TJG8"/>
<evidence type="ECO:0000313" key="10">
    <source>
        <dbReference type="Proteomes" id="UP000261011"/>
    </source>
</evidence>
<dbReference type="EMBL" id="QVEU01000002">
    <property type="protein sequence ID" value="RGB77107.1"/>
    <property type="molecule type" value="Genomic_DNA"/>
</dbReference>